<proteinExistence type="predicted"/>
<dbReference type="PANTHER" id="PTHR43108:SF8">
    <property type="entry name" value="SD21168P"/>
    <property type="match status" value="1"/>
</dbReference>
<evidence type="ECO:0000313" key="3">
    <source>
        <dbReference type="EMBL" id="OGD02041.1"/>
    </source>
</evidence>
<reference evidence="3 4" key="1">
    <citation type="journal article" date="2016" name="Nat. Commun.">
        <title>Thousands of microbial genomes shed light on interconnected biogeochemical processes in an aquifer system.</title>
        <authorList>
            <person name="Anantharaman K."/>
            <person name="Brown C.T."/>
            <person name="Hug L.A."/>
            <person name="Sharon I."/>
            <person name="Castelle C.J."/>
            <person name="Probst A.J."/>
            <person name="Thomas B.C."/>
            <person name="Singh A."/>
            <person name="Wilkins M.J."/>
            <person name="Karaoz U."/>
            <person name="Brodie E.L."/>
            <person name="Williams K.H."/>
            <person name="Hubbard S.S."/>
            <person name="Banfield J.F."/>
        </authorList>
    </citation>
    <scope>NUCLEOTIDE SEQUENCE [LARGE SCALE GENOMIC DNA]</scope>
</reference>
<keyword evidence="1" id="KW-0472">Membrane</keyword>
<keyword evidence="1" id="KW-0812">Transmembrane</keyword>
<dbReference type="Pfam" id="PF00884">
    <property type="entry name" value="Sulfatase"/>
    <property type="match status" value="1"/>
</dbReference>
<dbReference type="InterPro" id="IPR017850">
    <property type="entry name" value="Alkaline_phosphatase_core_sf"/>
</dbReference>
<dbReference type="SUPFAM" id="SSF53649">
    <property type="entry name" value="Alkaline phosphatase-like"/>
    <property type="match status" value="1"/>
</dbReference>
<keyword evidence="1" id="KW-1133">Transmembrane helix</keyword>
<dbReference type="CDD" id="cd16147">
    <property type="entry name" value="G6S"/>
    <property type="match status" value="1"/>
</dbReference>
<name>A0A1F4Z774_9BACT</name>
<dbReference type="Gene3D" id="3.40.720.10">
    <property type="entry name" value="Alkaline Phosphatase, subunit A"/>
    <property type="match status" value="1"/>
</dbReference>
<dbReference type="PANTHER" id="PTHR43108">
    <property type="entry name" value="N-ACETYLGLUCOSAMINE-6-SULFATASE FAMILY MEMBER"/>
    <property type="match status" value="1"/>
</dbReference>
<comment type="caution">
    <text evidence="3">The sequence shown here is derived from an EMBL/GenBank/DDBJ whole genome shotgun (WGS) entry which is preliminary data.</text>
</comment>
<dbReference type="InterPro" id="IPR000917">
    <property type="entry name" value="Sulfatase_N"/>
</dbReference>
<protein>
    <recommendedName>
        <fullName evidence="2">Sulfatase N-terminal domain-containing protein</fullName>
    </recommendedName>
</protein>
<feature type="domain" description="Sulfatase N-terminal" evidence="2">
    <location>
        <begin position="137"/>
        <end position="453"/>
    </location>
</feature>
<evidence type="ECO:0000259" key="2">
    <source>
        <dbReference type="Pfam" id="PF00884"/>
    </source>
</evidence>
<dbReference type="AlphaFoldDB" id="A0A1F4Z774"/>
<gene>
    <name evidence="3" type="ORF">A3E17_04515</name>
</gene>
<accession>A0A1F4Z774</accession>
<evidence type="ECO:0000313" key="4">
    <source>
        <dbReference type="Proteomes" id="UP000178993"/>
    </source>
</evidence>
<evidence type="ECO:0000256" key="1">
    <source>
        <dbReference type="SAM" id="Phobius"/>
    </source>
</evidence>
<organism evidence="3 4">
    <name type="scientific">Candidatus Amesbacteria bacterium RIFCSPHIGHO2_12_FULL_48_14</name>
    <dbReference type="NCBI Taxonomy" id="1797257"/>
    <lineage>
        <taxon>Bacteria</taxon>
        <taxon>Candidatus Amesiibacteriota</taxon>
    </lineage>
</organism>
<sequence>MSIKGKKKFSLGLKNKIFISLSVGLGLIVVLTWFINSNRSFIVKLREVNNKIYASSELAGLSASQKKSLRQLMEVDDDIQELIEYAPDLINKNSIIKNAAGLSKTEAESQSKQIKDKAVLTPDTRLGSAPIPSKVRPNIVLIVADDQRYGSIERMPYMSSLAGHWYKFAQATVNVSLCCPSRSAILSGQYSHTSGVEDNLKMRFFNEKDNLATRLHDSGYKTALIGKYLNGWVSDRRAYKPEGWDEWSPFVGPPNYYNYDLLENGVKVRYGEAEIDYSTDVLGQKAVDFIQKTKHPFFLYFAPYTAHSPFIPAPRHLQADVGQIVRGKNFNEEDIADKPEWMRNLPKRDEKLMGDMLKSQYRMLLSLDEWVEKIVSVLQEKSLLENTIIIYISDNSIAFGEHRLVSKTCGHKICNHIPLFIYYPFNPVVPGRSIDIPVTNVDIAPTVAEFAGVKLSKPDGLSLVGLLKGQKSLSRKGILIRWAGLEDFYITPAFWGIVTNKWRYIELVTGEKELYSLSADPFELQNLANGPQYNQIMIQLSKDLQELKKGITK</sequence>
<feature type="transmembrane region" description="Helical" evidence="1">
    <location>
        <begin position="17"/>
        <end position="35"/>
    </location>
</feature>
<dbReference type="Proteomes" id="UP000178993">
    <property type="component" value="Unassembled WGS sequence"/>
</dbReference>
<dbReference type="EMBL" id="MEXL01000033">
    <property type="protein sequence ID" value="OGD02041.1"/>
    <property type="molecule type" value="Genomic_DNA"/>
</dbReference>